<keyword evidence="7" id="KW-1185">Reference proteome</keyword>
<name>A0A0C9UWL8_SPHS4</name>
<sequence>MSSTTQKCADMLCHRNGVLKCSRCKGADPETFYCSPECQKSDWRWHKKFCGKQAYVFDVELLGSSNPKITRKVAVPSWYTFKQFHFVLQYIFGPWQNCHLHTFSFLKELGNQRIRSDFSIRKEILLELCHEGDVEYVSQNWFDEREVKLSDVYEEDGRLRSKIMVNGNFAPLLYEYDFGDGWEHKITFVKSELARAARPLVKEAVGCGPVEDSGGIQGWNKVKEAFAATQPTTEQLERRQWAREVSGLEERYNPLAEPDVIVMNYEGRWENHEEGYREDERRRTAF</sequence>
<accession>A0A0C9UWL8</accession>
<organism evidence="6 7">
    <name type="scientific">Sphaerobolus stellatus (strain SS14)</name>
    <dbReference type="NCBI Taxonomy" id="990650"/>
    <lineage>
        <taxon>Eukaryota</taxon>
        <taxon>Fungi</taxon>
        <taxon>Dikarya</taxon>
        <taxon>Basidiomycota</taxon>
        <taxon>Agaricomycotina</taxon>
        <taxon>Agaricomycetes</taxon>
        <taxon>Phallomycetidae</taxon>
        <taxon>Geastrales</taxon>
        <taxon>Sphaerobolaceae</taxon>
        <taxon>Sphaerobolus</taxon>
    </lineage>
</organism>
<keyword evidence="1" id="KW-0479">Metal-binding</keyword>
<dbReference type="PROSITE" id="PS50865">
    <property type="entry name" value="ZF_MYND_2"/>
    <property type="match status" value="1"/>
</dbReference>
<dbReference type="Pfam" id="PF07929">
    <property type="entry name" value="PRiA4_ORF3"/>
    <property type="match status" value="1"/>
</dbReference>
<dbReference type="Pfam" id="PF01753">
    <property type="entry name" value="zf-MYND"/>
    <property type="match status" value="1"/>
</dbReference>
<dbReference type="AlphaFoldDB" id="A0A0C9UWL8"/>
<dbReference type="EMBL" id="KN837277">
    <property type="protein sequence ID" value="KIJ29716.1"/>
    <property type="molecule type" value="Genomic_DNA"/>
</dbReference>
<dbReference type="InterPro" id="IPR002893">
    <property type="entry name" value="Znf_MYND"/>
</dbReference>
<dbReference type="OrthoDB" id="407198at2759"/>
<gene>
    <name evidence="6" type="ORF">M422DRAFT_268844</name>
</gene>
<keyword evidence="3" id="KW-0862">Zinc</keyword>
<dbReference type="SUPFAM" id="SSF159941">
    <property type="entry name" value="MM3350-like"/>
    <property type="match status" value="1"/>
</dbReference>
<dbReference type="SUPFAM" id="SSF144232">
    <property type="entry name" value="HIT/MYND zinc finger-like"/>
    <property type="match status" value="1"/>
</dbReference>
<keyword evidence="2 4" id="KW-0863">Zinc-finger</keyword>
<evidence type="ECO:0000313" key="7">
    <source>
        <dbReference type="Proteomes" id="UP000054279"/>
    </source>
</evidence>
<dbReference type="InterPro" id="IPR024047">
    <property type="entry name" value="MM3350-like_sf"/>
</dbReference>
<evidence type="ECO:0000256" key="1">
    <source>
        <dbReference type="ARBA" id="ARBA00022723"/>
    </source>
</evidence>
<evidence type="ECO:0000259" key="5">
    <source>
        <dbReference type="PROSITE" id="PS50865"/>
    </source>
</evidence>
<proteinExistence type="predicted"/>
<evidence type="ECO:0000256" key="3">
    <source>
        <dbReference type="ARBA" id="ARBA00022833"/>
    </source>
</evidence>
<feature type="domain" description="MYND-type" evidence="5">
    <location>
        <begin position="10"/>
        <end position="50"/>
    </location>
</feature>
<protein>
    <recommendedName>
        <fullName evidence="5">MYND-type domain-containing protein</fullName>
    </recommendedName>
</protein>
<evidence type="ECO:0000313" key="6">
    <source>
        <dbReference type="EMBL" id="KIJ29716.1"/>
    </source>
</evidence>
<dbReference type="PANTHER" id="PTHR41878:SF1">
    <property type="entry name" value="TNPR PROTEIN"/>
    <property type="match status" value="1"/>
</dbReference>
<dbReference type="GO" id="GO:0008270">
    <property type="term" value="F:zinc ion binding"/>
    <property type="evidence" value="ECO:0007669"/>
    <property type="project" value="UniProtKB-KW"/>
</dbReference>
<dbReference type="PANTHER" id="PTHR41878">
    <property type="entry name" value="LEXA REPRESSOR-RELATED"/>
    <property type="match status" value="1"/>
</dbReference>
<dbReference type="Gene3D" id="6.10.140.2220">
    <property type="match status" value="1"/>
</dbReference>
<dbReference type="Proteomes" id="UP000054279">
    <property type="component" value="Unassembled WGS sequence"/>
</dbReference>
<evidence type="ECO:0000256" key="2">
    <source>
        <dbReference type="ARBA" id="ARBA00022771"/>
    </source>
</evidence>
<evidence type="ECO:0000256" key="4">
    <source>
        <dbReference type="PROSITE-ProRule" id="PRU00134"/>
    </source>
</evidence>
<dbReference type="Gene3D" id="3.10.290.30">
    <property type="entry name" value="MM3350-like"/>
    <property type="match status" value="1"/>
</dbReference>
<dbReference type="InterPro" id="IPR012912">
    <property type="entry name" value="Plasmid_pRiA4b_Orf3-like"/>
</dbReference>
<reference evidence="6 7" key="1">
    <citation type="submission" date="2014-06" db="EMBL/GenBank/DDBJ databases">
        <title>Evolutionary Origins and Diversification of the Mycorrhizal Mutualists.</title>
        <authorList>
            <consortium name="DOE Joint Genome Institute"/>
            <consortium name="Mycorrhizal Genomics Consortium"/>
            <person name="Kohler A."/>
            <person name="Kuo A."/>
            <person name="Nagy L.G."/>
            <person name="Floudas D."/>
            <person name="Copeland A."/>
            <person name="Barry K.W."/>
            <person name="Cichocki N."/>
            <person name="Veneault-Fourrey C."/>
            <person name="LaButti K."/>
            <person name="Lindquist E.A."/>
            <person name="Lipzen A."/>
            <person name="Lundell T."/>
            <person name="Morin E."/>
            <person name="Murat C."/>
            <person name="Riley R."/>
            <person name="Ohm R."/>
            <person name="Sun H."/>
            <person name="Tunlid A."/>
            <person name="Henrissat B."/>
            <person name="Grigoriev I.V."/>
            <person name="Hibbett D.S."/>
            <person name="Martin F."/>
        </authorList>
    </citation>
    <scope>NUCLEOTIDE SEQUENCE [LARGE SCALE GENOMIC DNA]</scope>
    <source>
        <strain evidence="6 7">SS14</strain>
    </source>
</reference>
<dbReference type="HOGENOM" id="CLU_078310_0_0_1"/>